<proteinExistence type="predicted"/>
<sequence>MATKVFVGGLSWDTSDETLSEHFQSVGSVVESVVIKDRDSGRSRGFGFVTFETPEEAIAAIEKINNTILDNRTISVAETRERSSNGDRGYDRRNGGGYRSGGGRGYGGQYDDNGSNWRGSGGSKPYARSTDSGFGGSGRPRYNNGGSSGGSRGYQSRRGDSGRHYGNDADGGSYGGNYQQQQQEDYY</sequence>
<name>A0ACC1HGS3_9FUNG</name>
<protein>
    <submittedName>
        <fullName evidence="1">Uncharacterized protein</fullName>
    </submittedName>
</protein>
<evidence type="ECO:0000313" key="2">
    <source>
        <dbReference type="Proteomes" id="UP001145114"/>
    </source>
</evidence>
<reference evidence="1" key="1">
    <citation type="submission" date="2022-06" db="EMBL/GenBank/DDBJ databases">
        <title>Phylogenomic reconstructions and comparative analyses of Kickxellomycotina fungi.</title>
        <authorList>
            <person name="Reynolds N.K."/>
            <person name="Stajich J.E."/>
            <person name="Barry K."/>
            <person name="Grigoriev I.V."/>
            <person name="Crous P."/>
            <person name="Smith M.E."/>
        </authorList>
    </citation>
    <scope>NUCLEOTIDE SEQUENCE</scope>
    <source>
        <strain evidence="1">RSA 2271</strain>
    </source>
</reference>
<gene>
    <name evidence="1" type="ORF">EV182_003094</name>
</gene>
<evidence type="ECO:0000313" key="1">
    <source>
        <dbReference type="EMBL" id="KAJ1674531.1"/>
    </source>
</evidence>
<accession>A0ACC1HGS3</accession>
<comment type="caution">
    <text evidence="1">The sequence shown here is derived from an EMBL/GenBank/DDBJ whole genome shotgun (WGS) entry which is preliminary data.</text>
</comment>
<keyword evidence="2" id="KW-1185">Reference proteome</keyword>
<dbReference type="EMBL" id="JAMZIH010005892">
    <property type="protein sequence ID" value="KAJ1674531.1"/>
    <property type="molecule type" value="Genomic_DNA"/>
</dbReference>
<organism evidence="1 2">
    <name type="scientific">Spiromyces aspiralis</name>
    <dbReference type="NCBI Taxonomy" id="68401"/>
    <lineage>
        <taxon>Eukaryota</taxon>
        <taxon>Fungi</taxon>
        <taxon>Fungi incertae sedis</taxon>
        <taxon>Zoopagomycota</taxon>
        <taxon>Kickxellomycotina</taxon>
        <taxon>Kickxellomycetes</taxon>
        <taxon>Kickxellales</taxon>
        <taxon>Kickxellaceae</taxon>
        <taxon>Spiromyces</taxon>
    </lineage>
</organism>
<dbReference type="Proteomes" id="UP001145114">
    <property type="component" value="Unassembled WGS sequence"/>
</dbReference>